<dbReference type="SUPFAM" id="SSF53756">
    <property type="entry name" value="UDP-Glycosyltransferase/glycogen phosphorylase"/>
    <property type="match status" value="1"/>
</dbReference>
<dbReference type="Pfam" id="PF00534">
    <property type="entry name" value="Glycos_transf_1"/>
    <property type="match status" value="1"/>
</dbReference>
<evidence type="ECO:0000313" key="2">
    <source>
        <dbReference type="EMBL" id="RSR59559.1"/>
    </source>
</evidence>
<comment type="caution">
    <text evidence="2">The sequence shown here is derived from an EMBL/GenBank/DDBJ whole genome shotgun (WGS) entry which is preliminary data.</text>
</comment>
<reference evidence="2 3" key="1">
    <citation type="submission" date="2018-10" db="EMBL/GenBank/DDBJ databases">
        <title>GWAS and RNA-Seq identify cryptic mechanisms of antimicrobial resistance in Acinetobacter baumannii.</title>
        <authorList>
            <person name="Sahl J.W."/>
        </authorList>
    </citation>
    <scope>NUCLEOTIDE SEQUENCE [LARGE SCALE GENOMIC DNA]</scope>
    <source>
        <strain evidence="2 3">TG28175</strain>
    </source>
</reference>
<dbReference type="AlphaFoldDB" id="A0A429MS68"/>
<organism evidence="2 3">
    <name type="scientific">Acinetobacter baumannii</name>
    <dbReference type="NCBI Taxonomy" id="470"/>
    <lineage>
        <taxon>Bacteria</taxon>
        <taxon>Pseudomonadati</taxon>
        <taxon>Pseudomonadota</taxon>
        <taxon>Gammaproteobacteria</taxon>
        <taxon>Moraxellales</taxon>
        <taxon>Moraxellaceae</taxon>
        <taxon>Acinetobacter</taxon>
        <taxon>Acinetobacter calcoaceticus/baumannii complex</taxon>
    </lineage>
</organism>
<dbReference type="Proteomes" id="UP000280073">
    <property type="component" value="Unassembled WGS sequence"/>
</dbReference>
<dbReference type="EMBL" id="RFDI01000342">
    <property type="protein sequence ID" value="RSR59559.1"/>
    <property type="molecule type" value="Genomic_DNA"/>
</dbReference>
<accession>A0A429MS68</accession>
<evidence type="ECO:0000313" key="3">
    <source>
        <dbReference type="Proteomes" id="UP000280073"/>
    </source>
</evidence>
<gene>
    <name evidence="2" type="ORF">EA686_08065</name>
</gene>
<dbReference type="GO" id="GO:1901135">
    <property type="term" value="P:carbohydrate derivative metabolic process"/>
    <property type="evidence" value="ECO:0007669"/>
    <property type="project" value="UniProtKB-ARBA"/>
</dbReference>
<feature type="non-terminal residue" evidence="2">
    <location>
        <position position="1"/>
    </location>
</feature>
<dbReference type="CDD" id="cd03808">
    <property type="entry name" value="GT4_CapM-like"/>
    <property type="match status" value="1"/>
</dbReference>
<keyword evidence="2" id="KW-0808">Transferase</keyword>
<feature type="domain" description="Glycosyl transferase family 1" evidence="1">
    <location>
        <begin position="60"/>
        <end position="224"/>
    </location>
</feature>
<dbReference type="GO" id="GO:0016757">
    <property type="term" value="F:glycosyltransferase activity"/>
    <property type="evidence" value="ECO:0007669"/>
    <property type="project" value="InterPro"/>
</dbReference>
<evidence type="ECO:0000259" key="1">
    <source>
        <dbReference type="Pfam" id="PF00534"/>
    </source>
</evidence>
<proteinExistence type="predicted"/>
<name>A0A429MS68_ACIBA</name>
<sequence length="252" mass="28313">AKILRIGVIPLYRLALSAKNKVVIVQNSDDLRILRQYVSIPDSQTVLIPGSGVNLEKFYVQQIPLENKVVLMACRMLVDKGVYEFYKSAILLKRKYPHIRFVLVGGVDPDNPASLSEQQLNEWTQSGIVEWWGHQSDMAETLSKATVVVLPSYREGMPKVLLEAQALGRPVVTTDVPGCREAIEEGVTGFLAEVKDENSLATAIEKLISNDSLCEEFSHNARQRAEDKFDIRQVVKTHFEIYESLKRNVGSQ</sequence>
<protein>
    <submittedName>
        <fullName evidence="2">Glycosyltransferase family 1 protein</fullName>
    </submittedName>
</protein>
<dbReference type="InterPro" id="IPR001296">
    <property type="entry name" value="Glyco_trans_1"/>
</dbReference>
<dbReference type="PANTHER" id="PTHR12526:SF638">
    <property type="entry name" value="SPORE COAT PROTEIN SA"/>
    <property type="match status" value="1"/>
</dbReference>
<dbReference type="Gene3D" id="3.40.50.2000">
    <property type="entry name" value="Glycogen Phosphorylase B"/>
    <property type="match status" value="1"/>
</dbReference>
<dbReference type="PANTHER" id="PTHR12526">
    <property type="entry name" value="GLYCOSYLTRANSFERASE"/>
    <property type="match status" value="1"/>
</dbReference>